<protein>
    <recommendedName>
        <fullName evidence="5">MARVEL domain-containing protein</fullName>
    </recommendedName>
</protein>
<evidence type="ECO:0000256" key="2">
    <source>
        <dbReference type="SAM" id="Phobius"/>
    </source>
</evidence>
<dbReference type="OMA" id="RYYRFSW"/>
<feature type="region of interest" description="Disordered" evidence="1">
    <location>
        <begin position="1"/>
        <end position="23"/>
    </location>
</feature>
<reference evidence="4" key="1">
    <citation type="journal article" date="2021" name="BMC Genomics">
        <title>Chromosome-level genome assembly and manually-curated proteome of model necrotroph Parastagonospora nodorum Sn15 reveals a genome-wide trove of candidate effector homologs, and redundancy of virulence-related functions within an accessory chromosome.</title>
        <authorList>
            <person name="Bertazzoni S."/>
            <person name="Jones D.A.B."/>
            <person name="Phan H.T."/>
            <person name="Tan K.-C."/>
            <person name="Hane J.K."/>
        </authorList>
    </citation>
    <scope>NUCLEOTIDE SEQUENCE [LARGE SCALE GENOMIC DNA]</scope>
    <source>
        <strain evidence="4">SN15 / ATCC MYA-4574 / FGSC 10173)</strain>
    </source>
</reference>
<feature type="region of interest" description="Disordered" evidence="1">
    <location>
        <begin position="196"/>
        <end position="223"/>
    </location>
</feature>
<keyword evidence="2" id="KW-0472">Membrane</keyword>
<accession>A0A7U2FEI1</accession>
<sequence length="223" mass="25074">MGSQHEAEISSLSSAPAKHARPEVPPPPYFETYLISPSSFKAAINQKLSNPFTSLFQVTFRFLQFAFALAAGISYAIELSHGNVSRPTTFIYSQVVFGITLLFLIVDSTTVRTYRLTWMVEWTLVILWFVCFAVFYQAYLSDAVKQEYEGADVGRMKRAAWCDLINALLWFGSAIFSSTMCCTGIKAAAQNRLEKRRAKKNRNQSTTQKMEEMESGLIGTTAR</sequence>
<dbReference type="KEGG" id="pno:SNOG_16049"/>
<feature type="transmembrane region" description="Helical" evidence="2">
    <location>
        <begin position="89"/>
        <end position="106"/>
    </location>
</feature>
<dbReference type="PANTHER" id="PTHR42083">
    <property type="entry name" value="MARVEL DOMAIN-CONTAINING PROTEIN"/>
    <property type="match status" value="1"/>
</dbReference>
<organism evidence="3 4">
    <name type="scientific">Phaeosphaeria nodorum (strain SN15 / ATCC MYA-4574 / FGSC 10173)</name>
    <name type="common">Glume blotch fungus</name>
    <name type="synonym">Parastagonospora nodorum</name>
    <dbReference type="NCBI Taxonomy" id="321614"/>
    <lineage>
        <taxon>Eukaryota</taxon>
        <taxon>Fungi</taxon>
        <taxon>Dikarya</taxon>
        <taxon>Ascomycota</taxon>
        <taxon>Pezizomycotina</taxon>
        <taxon>Dothideomycetes</taxon>
        <taxon>Pleosporomycetidae</taxon>
        <taxon>Pleosporales</taxon>
        <taxon>Pleosporineae</taxon>
        <taxon>Phaeosphaeriaceae</taxon>
        <taxon>Parastagonospora</taxon>
    </lineage>
</organism>
<feature type="transmembrane region" description="Helical" evidence="2">
    <location>
        <begin position="167"/>
        <end position="189"/>
    </location>
</feature>
<evidence type="ECO:0000313" key="4">
    <source>
        <dbReference type="Proteomes" id="UP000663193"/>
    </source>
</evidence>
<dbReference type="VEuPathDB" id="FungiDB:JI435_160490"/>
<dbReference type="EMBL" id="CP069037">
    <property type="protein sequence ID" value="QRD03658.1"/>
    <property type="molecule type" value="Genomic_DNA"/>
</dbReference>
<dbReference type="OrthoDB" id="5363290at2759"/>
<name>A0A7U2FEI1_PHANO</name>
<gene>
    <name evidence="3" type="ORF">JI435_160490</name>
</gene>
<keyword evidence="4" id="KW-1185">Reference proteome</keyword>
<proteinExistence type="predicted"/>
<dbReference type="RefSeq" id="XP_001806179.1">
    <property type="nucleotide sequence ID" value="XM_001806127.1"/>
</dbReference>
<evidence type="ECO:0000313" key="3">
    <source>
        <dbReference type="EMBL" id="QRD03658.1"/>
    </source>
</evidence>
<dbReference type="AlphaFoldDB" id="A0A7U2FEI1"/>
<keyword evidence="2" id="KW-0812">Transmembrane</keyword>
<dbReference type="Proteomes" id="UP000663193">
    <property type="component" value="Chromosome 15"/>
</dbReference>
<feature type="transmembrane region" description="Helical" evidence="2">
    <location>
        <begin position="118"/>
        <end position="139"/>
    </location>
</feature>
<keyword evidence="2" id="KW-1133">Transmembrane helix</keyword>
<feature type="transmembrane region" description="Helical" evidence="2">
    <location>
        <begin position="58"/>
        <end position="77"/>
    </location>
</feature>
<evidence type="ECO:0000256" key="1">
    <source>
        <dbReference type="SAM" id="MobiDB-lite"/>
    </source>
</evidence>
<evidence type="ECO:0008006" key="5">
    <source>
        <dbReference type="Google" id="ProtNLM"/>
    </source>
</evidence>
<dbReference type="PANTHER" id="PTHR42083:SF1">
    <property type="entry name" value="MARVEL DOMAIN-CONTAINING PROTEIN"/>
    <property type="match status" value="1"/>
</dbReference>